<dbReference type="STRING" id="1882483.A0A317XNL6"/>
<feature type="compositionally biased region" description="Basic and acidic residues" evidence="10">
    <location>
        <begin position="97"/>
        <end position="118"/>
    </location>
</feature>
<keyword evidence="4 9" id="KW-0805">Transcription regulation</keyword>
<dbReference type="Proteomes" id="UP000246740">
    <property type="component" value="Unassembled WGS sequence"/>
</dbReference>
<sequence>MNRLSGPPLPPPPSRSSDPVIHAESGHLNGHKVPPALGVSDSHSDKHKPISPHKLMIGVPPASTPVSTQQPSSITASSHILTNGSSTPSVGIIPIQSEKDVHALQPDNPKRKQKERDHDIMSVPLAQLEQELPLEETDLVPLAALVERLANFGYESLQNLAETLPSLPSSSKRAKIFNTALDVRKQFIKLLVLSRWSADVKDLQKARNIIALLSEQQWQHEDVFAGLTDVRKILPNARMRNADLPTAIDALRTGTYRRLPASIKDMAVAQPEFSDKQALAIVSRLNNALRTRMLCHEIVPAPLSTFTVADGKVHLRVDGLFEAYLTASGDAASPAGPDGLPTSAEATGADLEDRWWLLDLKFDVAASGSCAVSTSQLFPKRPKKAYRERLRIWGDQELAPRSTADSGAAETANTQFMPIEDTDEKAVKDVRMQDIQQDADNPEDATQPSTIAAHSSTTRSSHQPDVPLVRLFAFLQERALHYQLDMLQHQAHELCRLNWGSNLQIETRESPRSLTLRYWVHAQSDLASSSAQDRARANSAGLAAGGSITIGIADLPNQKGASRIVAELMGGDDDMHASETSIRGDDGTDTTPWSRAEAMQVRRRGLTVSWDADRAIVNDADISDLRILPHQLDVEAVLTAVIRRHTTALLHRLQRQMLVGDHRVAKLLRPEDCTILVDPVLRHHDTFVGATEDIRIEYLRIDLQGEARRRLSKTGERFSGMPPLRLGVDTISGRLLLEAADSAASGAGTSASSSTDNASNLVTGFTASSLMARPALAPLADATERINGSLDVIFDVLQRLEIFARVEEWDRKASYVGLRTVRKLNFRVQELAKFGPSVSVNGPPLLFIPLGSHFAGYFLALQPSDLMGVNFALICVAQMVDAAGATSLTLQSIEWLDRSKITAATGDAAQTSPATNLQTLQLGKRKRQAPPAPLSSTTTEATTASEAPTELEKRGHLGEMSLEELIGVHSYSLALVSYFRVEQQLRMRGIPYIHVGSSTSRPAPPDGATAQALQGDIAKDSDAEETASAPGLHNRIDSLVPALCVRATDLLSLARSHLANANVAIRVSDWNDKERMSLHIVVKLRMKSRRFRALQSVLNNVAAASGQSMVTDARTWLEFDNHTATLKFWTKDLDNCIGLFQMQWERVSRMIELTREVLNFSRAWQARALRSGQKAKRPADAIELRRFTFQDVIFSYGRTVVQEESRSDRKVNAGGEQDQIQQRSLLVRVRWQDPKIEMPAFGGMPIAYNGGYVVEFGSIPAESAVSAGAFYPEVGNDKIEVQLLERFDPAAQWFVGQHVRGNPHNVMAFELRRTVNLAARTAMAAMAATLLGGRAMGVATAGSMPHQQERFVWRGFFQLLVHTLPLIREIEPLLQKSLSDADTPELEVKAATWFRLRFLDRYALDIRLASHSRLLICDASQPLFRSPVKGLTAFNMGHDNDVYRGSQLVEQGLGSPTPLLDKKKPSTYSSEWTREQSTHQFAAIPDFEELIRDVVDAVAANAGVGQVWDLRRALLVRLVSPSSSPLSTETLPSGGDKSSAEQQSVMHQLLSLLIDKVKAKISADGSHREAPISID</sequence>
<name>A0A317XNL6_9BASI</name>
<evidence type="ECO:0000259" key="11">
    <source>
        <dbReference type="Pfam" id="PF08638"/>
    </source>
</evidence>
<dbReference type="PANTHER" id="PTHR12809:SF2">
    <property type="entry name" value="MEDIATOR OF RNA POLYMERASE II TRANSCRIPTION SUBUNIT 14"/>
    <property type="match status" value="1"/>
</dbReference>
<comment type="subcellular location">
    <subcellularLocation>
        <location evidence="1 9">Nucleus</location>
    </subcellularLocation>
</comment>
<keyword evidence="13" id="KW-1185">Reference proteome</keyword>
<feature type="region of interest" description="Disordered" evidence="10">
    <location>
        <begin position="1523"/>
        <end position="1542"/>
    </location>
</feature>
<dbReference type="OrthoDB" id="205099at2759"/>
<feature type="compositionally biased region" description="Low complexity" evidence="10">
    <location>
        <begin position="1523"/>
        <end position="1533"/>
    </location>
</feature>
<evidence type="ECO:0000256" key="7">
    <source>
        <dbReference type="ARBA" id="ARBA00023242"/>
    </source>
</evidence>
<feature type="compositionally biased region" description="Low complexity" evidence="10">
    <location>
        <begin position="934"/>
        <end position="948"/>
    </location>
</feature>
<evidence type="ECO:0000313" key="13">
    <source>
        <dbReference type="Proteomes" id="UP000246740"/>
    </source>
</evidence>
<dbReference type="EMBL" id="KZ819194">
    <property type="protein sequence ID" value="PWY99904.1"/>
    <property type="molecule type" value="Genomic_DNA"/>
</dbReference>
<evidence type="ECO:0000256" key="9">
    <source>
        <dbReference type="RuleBase" id="RU365082"/>
    </source>
</evidence>
<feature type="compositionally biased region" description="Polar residues" evidence="10">
    <location>
        <begin position="64"/>
        <end position="89"/>
    </location>
</feature>
<dbReference type="GO" id="GO:0070847">
    <property type="term" value="C:core mediator complex"/>
    <property type="evidence" value="ECO:0007669"/>
    <property type="project" value="TreeGrafter"/>
</dbReference>
<comment type="subunit">
    <text evidence="9">Component of the Mediator complex.</text>
</comment>
<dbReference type="InParanoid" id="A0A317XNL6"/>
<protein>
    <recommendedName>
        <fullName evidence="3 9">Mediator of RNA polymerase II transcription subunit 14</fullName>
    </recommendedName>
    <alternativeName>
        <fullName evidence="8 9">Mediator complex subunit 14</fullName>
    </alternativeName>
</protein>
<evidence type="ECO:0000256" key="4">
    <source>
        <dbReference type="ARBA" id="ARBA00023015"/>
    </source>
</evidence>
<evidence type="ECO:0000313" key="12">
    <source>
        <dbReference type="EMBL" id="PWY99904.1"/>
    </source>
</evidence>
<feature type="region of interest" description="Disordered" evidence="10">
    <location>
        <begin position="1"/>
        <end position="118"/>
    </location>
</feature>
<evidence type="ECO:0000256" key="1">
    <source>
        <dbReference type="ARBA" id="ARBA00004123"/>
    </source>
</evidence>
<gene>
    <name evidence="12" type="ORF">BCV70DRAFT_114582</name>
</gene>
<accession>A0A317XNL6</accession>
<dbReference type="Pfam" id="PF08638">
    <property type="entry name" value="Med14"/>
    <property type="match status" value="1"/>
</dbReference>
<keyword evidence="6 9" id="KW-0804">Transcription</keyword>
<feature type="region of interest" description="Disordered" evidence="10">
    <location>
        <begin position="921"/>
        <end position="955"/>
    </location>
</feature>
<keyword evidence="7 9" id="KW-0539">Nucleus</keyword>
<evidence type="ECO:0000256" key="6">
    <source>
        <dbReference type="ARBA" id="ARBA00023163"/>
    </source>
</evidence>
<comment type="function">
    <text evidence="9">Component of the Mediator complex, a coactivator involved in the regulated transcription of nearly all RNA polymerase II-dependent genes. Mediator functions as a bridge to convey information from gene-specific regulatory proteins to the basal RNA polymerase II transcription machinery. Mediator is recruited to promoters by direct interactions with regulatory proteins and serves as a scaffold for the assembly of a functional preinitiation complex with RNA polymerase II and the general transcription factors.</text>
</comment>
<dbReference type="GO" id="GO:0003712">
    <property type="term" value="F:transcription coregulator activity"/>
    <property type="evidence" value="ECO:0007669"/>
    <property type="project" value="UniProtKB-UniRule"/>
</dbReference>
<keyword evidence="5 9" id="KW-0010">Activator</keyword>
<feature type="region of interest" description="Disordered" evidence="10">
    <location>
        <begin position="438"/>
        <end position="463"/>
    </location>
</feature>
<dbReference type="GO" id="GO:0006357">
    <property type="term" value="P:regulation of transcription by RNA polymerase II"/>
    <property type="evidence" value="ECO:0007669"/>
    <property type="project" value="InterPro"/>
</dbReference>
<feature type="domain" description="Mediator complex subunit MED14 N-terminal" evidence="11">
    <location>
        <begin position="140"/>
        <end position="328"/>
    </location>
</feature>
<evidence type="ECO:0000256" key="2">
    <source>
        <dbReference type="ARBA" id="ARBA00007813"/>
    </source>
</evidence>
<evidence type="ECO:0000256" key="3">
    <source>
        <dbReference type="ARBA" id="ARBA00019619"/>
    </source>
</evidence>
<evidence type="ECO:0000256" key="5">
    <source>
        <dbReference type="ARBA" id="ARBA00023159"/>
    </source>
</evidence>
<proteinExistence type="inferred from homology"/>
<dbReference type="InterPro" id="IPR013947">
    <property type="entry name" value="Mediator_Med14"/>
</dbReference>
<evidence type="ECO:0000256" key="8">
    <source>
        <dbReference type="ARBA" id="ARBA00032007"/>
    </source>
</evidence>
<organism evidence="12 13">
    <name type="scientific">Testicularia cyperi</name>
    <dbReference type="NCBI Taxonomy" id="1882483"/>
    <lineage>
        <taxon>Eukaryota</taxon>
        <taxon>Fungi</taxon>
        <taxon>Dikarya</taxon>
        <taxon>Basidiomycota</taxon>
        <taxon>Ustilaginomycotina</taxon>
        <taxon>Ustilaginomycetes</taxon>
        <taxon>Ustilaginales</taxon>
        <taxon>Anthracoideaceae</taxon>
        <taxon>Testicularia</taxon>
    </lineage>
</organism>
<dbReference type="GO" id="GO:0016592">
    <property type="term" value="C:mediator complex"/>
    <property type="evidence" value="ECO:0007669"/>
    <property type="project" value="UniProtKB-UniRule"/>
</dbReference>
<comment type="similarity">
    <text evidence="2 9">Belongs to the Mediator complex subunit 14 family.</text>
</comment>
<evidence type="ECO:0000256" key="10">
    <source>
        <dbReference type="SAM" id="MobiDB-lite"/>
    </source>
</evidence>
<dbReference type="PANTHER" id="PTHR12809">
    <property type="entry name" value="MEDIATOR COMPLEX SUBUNIT"/>
    <property type="match status" value="1"/>
</dbReference>
<dbReference type="InterPro" id="IPR055122">
    <property type="entry name" value="Med14_N"/>
</dbReference>
<reference evidence="12 13" key="1">
    <citation type="journal article" date="2018" name="Mol. Biol. Evol.">
        <title>Broad Genomic Sampling Reveals a Smut Pathogenic Ancestry of the Fungal Clade Ustilaginomycotina.</title>
        <authorList>
            <person name="Kijpornyongpan T."/>
            <person name="Mondo S.J."/>
            <person name="Barry K."/>
            <person name="Sandor L."/>
            <person name="Lee J."/>
            <person name="Lipzen A."/>
            <person name="Pangilinan J."/>
            <person name="LaButti K."/>
            <person name="Hainaut M."/>
            <person name="Henrissat B."/>
            <person name="Grigoriev I.V."/>
            <person name="Spatafora J.W."/>
            <person name="Aime M.C."/>
        </authorList>
    </citation>
    <scope>NUCLEOTIDE SEQUENCE [LARGE SCALE GENOMIC DNA]</scope>
    <source>
        <strain evidence="12 13">MCA 3645</strain>
    </source>
</reference>
<feature type="region of interest" description="Disordered" evidence="10">
    <location>
        <begin position="397"/>
        <end position="421"/>
    </location>
</feature>